<keyword evidence="2" id="KW-1185">Reference proteome</keyword>
<dbReference type="AlphaFoldDB" id="A0A6V7HBC6"/>
<evidence type="ECO:0000313" key="1">
    <source>
        <dbReference type="EMBL" id="CAD1477466.1"/>
    </source>
</evidence>
<comment type="caution">
    <text evidence="1">The sequence shown here is derived from an EMBL/GenBank/DDBJ whole genome shotgun (WGS) entry which is preliminary data.</text>
</comment>
<dbReference type="Proteomes" id="UP000752696">
    <property type="component" value="Unassembled WGS sequence"/>
</dbReference>
<name>A0A6V7HBC6_9HYME</name>
<reference evidence="1" key="1">
    <citation type="submission" date="2020-07" db="EMBL/GenBank/DDBJ databases">
        <authorList>
            <person name="Nazaruddin N."/>
        </authorList>
    </citation>
    <scope>NUCLEOTIDE SEQUENCE</scope>
</reference>
<gene>
    <name evidence="1" type="ORF">MHI_LOCUS727092</name>
</gene>
<proteinExistence type="predicted"/>
<organism evidence="1 2">
    <name type="scientific">Heterotrigona itama</name>
    <dbReference type="NCBI Taxonomy" id="395501"/>
    <lineage>
        <taxon>Eukaryota</taxon>
        <taxon>Metazoa</taxon>
        <taxon>Ecdysozoa</taxon>
        <taxon>Arthropoda</taxon>
        <taxon>Hexapoda</taxon>
        <taxon>Insecta</taxon>
        <taxon>Pterygota</taxon>
        <taxon>Neoptera</taxon>
        <taxon>Endopterygota</taxon>
        <taxon>Hymenoptera</taxon>
        <taxon>Apocrita</taxon>
        <taxon>Aculeata</taxon>
        <taxon>Apoidea</taxon>
        <taxon>Anthophila</taxon>
        <taxon>Apidae</taxon>
        <taxon>Heterotrigona</taxon>
    </lineage>
</organism>
<evidence type="ECO:0000313" key="2">
    <source>
        <dbReference type="Proteomes" id="UP000752696"/>
    </source>
</evidence>
<dbReference type="EMBL" id="CAJDYZ010010013">
    <property type="protein sequence ID" value="CAD1477466.1"/>
    <property type="molecule type" value="Genomic_DNA"/>
</dbReference>
<feature type="non-terminal residue" evidence="1">
    <location>
        <position position="37"/>
    </location>
</feature>
<protein>
    <submittedName>
        <fullName evidence="1">Uncharacterized protein</fullName>
    </submittedName>
</protein>
<sequence>RRHDKSCLVFNCISYFAVSTMKSKFTSNETTTVTLIE</sequence>
<accession>A0A6V7HBC6</accession>
<feature type="non-terminal residue" evidence="1">
    <location>
        <position position="1"/>
    </location>
</feature>